<sequence>MYKSEILSRWSHPSDYGGHSPDGDYMMCGQSRDSDALERSNYKRIFEDLVKKAIELGQPDGVETDYGEETSQYVYDFRANHWAVGWVDQVIVKASAPEDLIHYCEEIYEAIENYPVYDEEHFSELEHEESNEYWAGLSVRERCDIIKEHAPEVSIFAGRRDYIPDNNGGLDEHCRS</sequence>
<dbReference type="EMBL" id="LAZR01049240">
    <property type="protein sequence ID" value="KKK90108.1"/>
    <property type="molecule type" value="Genomic_DNA"/>
</dbReference>
<name>A0A0F8Z8P2_9ZZZZ</name>
<protein>
    <submittedName>
        <fullName evidence="1">Uncharacterized protein</fullName>
    </submittedName>
</protein>
<proteinExistence type="predicted"/>
<accession>A0A0F8Z8P2</accession>
<evidence type="ECO:0000313" key="1">
    <source>
        <dbReference type="EMBL" id="KKK90108.1"/>
    </source>
</evidence>
<organism evidence="1">
    <name type="scientific">marine sediment metagenome</name>
    <dbReference type="NCBI Taxonomy" id="412755"/>
    <lineage>
        <taxon>unclassified sequences</taxon>
        <taxon>metagenomes</taxon>
        <taxon>ecological metagenomes</taxon>
    </lineage>
</organism>
<comment type="caution">
    <text evidence="1">The sequence shown here is derived from an EMBL/GenBank/DDBJ whole genome shotgun (WGS) entry which is preliminary data.</text>
</comment>
<reference evidence="1" key="1">
    <citation type="journal article" date="2015" name="Nature">
        <title>Complex archaea that bridge the gap between prokaryotes and eukaryotes.</title>
        <authorList>
            <person name="Spang A."/>
            <person name="Saw J.H."/>
            <person name="Jorgensen S.L."/>
            <person name="Zaremba-Niedzwiedzka K."/>
            <person name="Martijn J."/>
            <person name="Lind A.E."/>
            <person name="van Eijk R."/>
            <person name="Schleper C."/>
            <person name="Guy L."/>
            <person name="Ettema T.J."/>
        </authorList>
    </citation>
    <scope>NUCLEOTIDE SEQUENCE</scope>
</reference>
<dbReference type="AlphaFoldDB" id="A0A0F8Z8P2"/>
<gene>
    <name evidence="1" type="ORF">LCGC14_2726390</name>
</gene>